<dbReference type="AlphaFoldDB" id="A0A838CGY6"/>
<evidence type="ECO:0000313" key="2">
    <source>
        <dbReference type="Proteomes" id="UP000581408"/>
    </source>
</evidence>
<protein>
    <submittedName>
        <fullName evidence="1">Uncharacterized protein</fullName>
    </submittedName>
</protein>
<gene>
    <name evidence="1" type="ORF">HMC16_00070</name>
</gene>
<dbReference type="Proteomes" id="UP000581408">
    <property type="component" value="Unassembled WGS sequence"/>
</dbReference>
<accession>A0A838CGY6</accession>
<sequence>MGSPNPGDVARQTRAREIRRRLGVLAEAVIEVEEVFAHFQNRVDTQTAALLTLAAVLHHQPEEEL</sequence>
<dbReference type="RefSeq" id="WP_181193751.1">
    <property type="nucleotide sequence ID" value="NZ_JABFEE010000001.1"/>
</dbReference>
<evidence type="ECO:0000313" key="1">
    <source>
        <dbReference type="EMBL" id="MBA1834142.1"/>
    </source>
</evidence>
<organism evidence="1 2">
    <name type="scientific">Corynebacterium wankanglinii</name>
    <dbReference type="NCBI Taxonomy" id="2735136"/>
    <lineage>
        <taxon>Bacteria</taxon>
        <taxon>Bacillati</taxon>
        <taxon>Actinomycetota</taxon>
        <taxon>Actinomycetes</taxon>
        <taxon>Mycobacteriales</taxon>
        <taxon>Corynebacteriaceae</taxon>
        <taxon>Corynebacterium</taxon>
    </lineage>
</organism>
<dbReference type="EMBL" id="JABFEE010000001">
    <property type="protein sequence ID" value="MBA1834142.1"/>
    <property type="molecule type" value="Genomic_DNA"/>
</dbReference>
<comment type="caution">
    <text evidence="1">The sequence shown here is derived from an EMBL/GenBank/DDBJ whole genome shotgun (WGS) entry which is preliminary data.</text>
</comment>
<reference evidence="1 2" key="1">
    <citation type="submission" date="2020-05" db="EMBL/GenBank/DDBJ databases">
        <title>Descriptions of Corynebacterium xxxx sp. nov., Corynebacterium yyyy sp. nov. and Corynebacterium zzzz sp. nov.</title>
        <authorList>
            <person name="Zhang G."/>
        </authorList>
    </citation>
    <scope>NUCLEOTIDE SEQUENCE [LARGE SCALE GENOMIC DNA]</scope>
    <source>
        <strain evidence="2">zg-915</strain>
    </source>
</reference>
<proteinExistence type="predicted"/>
<name>A0A838CGY6_9CORY</name>